<dbReference type="EMBL" id="AWVF01000440">
    <property type="protein sequence ID" value="ERJ87521.1"/>
    <property type="molecule type" value="Genomic_DNA"/>
</dbReference>
<evidence type="ECO:0000259" key="1">
    <source>
        <dbReference type="Pfam" id="PF08486"/>
    </source>
</evidence>
<dbReference type="InterPro" id="IPR013486">
    <property type="entry name" value="SpoIID/LytB"/>
</dbReference>
<sequence>MKKYLMILGGFTGILFLFTVIPSRFAAPASDAAEPPVATETATIPAETATSTTAEPAGRADLCENYQMLDITSGKVEELSVRDYVIGAVCAEMPATFEPEALKAQAVAAHTYAERQHLLEQSHPTAELCGADFSNDSSQYQACFTENQARQYYEDNFEASYAKITAAVDEVLPYVLEYDGTPIIAAFCSMSAGTTESAETVWGSKVEYLVPVESEADTSAPRYLETASFTGEEFQAAVQDALPDAVWDTDMAKWVQVGACSQSGTVLEVTVGGKTCSGQELRQMLGLRSAVFSVDVQDGKLVFTTKGYGHGVGMSQYGANAMAKDGADWQEILCHYYPAAQLVQGELPA</sequence>
<dbReference type="STRING" id="411473.RUMCAL_03292"/>
<keyword evidence="3" id="KW-1185">Reference proteome</keyword>
<protein>
    <submittedName>
        <fullName evidence="2">Stage II sporulation protein D</fullName>
    </submittedName>
</protein>
<dbReference type="RefSeq" id="WP_021681602.1">
    <property type="nucleotide sequence ID" value="NZ_KI260358.1"/>
</dbReference>
<dbReference type="InterPro" id="IPR013693">
    <property type="entry name" value="SpoIID/LytB_N"/>
</dbReference>
<dbReference type="eggNOG" id="COG2385">
    <property type="taxonomic scope" value="Bacteria"/>
</dbReference>
<accession>U2JMN9</accession>
<dbReference type="PATRIC" id="fig|411473.3.peg.2758"/>
<proteinExistence type="predicted"/>
<evidence type="ECO:0000313" key="3">
    <source>
        <dbReference type="Proteomes" id="UP000016662"/>
    </source>
</evidence>
<dbReference type="NCBIfam" id="TIGR02870">
    <property type="entry name" value="spore_II_D"/>
    <property type="match status" value="1"/>
</dbReference>
<dbReference type="NCBIfam" id="TIGR02669">
    <property type="entry name" value="SpoIID_LytB"/>
    <property type="match status" value="1"/>
</dbReference>
<evidence type="ECO:0000313" key="2">
    <source>
        <dbReference type="EMBL" id="ERJ87521.1"/>
    </source>
</evidence>
<feature type="domain" description="Sporulation stage II protein D amidase enhancer LytB N-terminal" evidence="1">
    <location>
        <begin position="74"/>
        <end position="178"/>
    </location>
</feature>
<dbReference type="Pfam" id="PF08486">
    <property type="entry name" value="SpoIID"/>
    <property type="match status" value="1"/>
</dbReference>
<dbReference type="Proteomes" id="UP000016662">
    <property type="component" value="Unassembled WGS sequence"/>
</dbReference>
<dbReference type="AlphaFoldDB" id="U2JMN9"/>
<gene>
    <name evidence="2" type="ORF">RUMCAL_03292</name>
</gene>
<reference evidence="2 3" key="1">
    <citation type="submission" date="2013-07" db="EMBL/GenBank/DDBJ databases">
        <authorList>
            <person name="Weinstock G."/>
            <person name="Sodergren E."/>
            <person name="Wylie T."/>
            <person name="Fulton L."/>
            <person name="Fulton R."/>
            <person name="Fronick C."/>
            <person name="O'Laughlin M."/>
            <person name="Godfrey J."/>
            <person name="Miner T."/>
            <person name="Herter B."/>
            <person name="Appelbaum E."/>
            <person name="Cordes M."/>
            <person name="Lek S."/>
            <person name="Wollam A."/>
            <person name="Pepin K.H."/>
            <person name="Palsikar V.B."/>
            <person name="Mitreva M."/>
            <person name="Wilson R.K."/>
        </authorList>
    </citation>
    <scope>NUCLEOTIDE SEQUENCE [LARGE SCALE GENOMIC DNA]</scope>
    <source>
        <strain evidence="2 3">ATCC 27760</strain>
    </source>
</reference>
<dbReference type="GO" id="GO:0030435">
    <property type="term" value="P:sporulation resulting in formation of a cellular spore"/>
    <property type="evidence" value="ECO:0007669"/>
    <property type="project" value="InterPro"/>
</dbReference>
<dbReference type="OrthoDB" id="9794671at2"/>
<organism evidence="2 3">
    <name type="scientific">Ruminococcus callidus ATCC 27760</name>
    <dbReference type="NCBI Taxonomy" id="411473"/>
    <lineage>
        <taxon>Bacteria</taxon>
        <taxon>Bacillati</taxon>
        <taxon>Bacillota</taxon>
        <taxon>Clostridia</taxon>
        <taxon>Eubacteriales</taxon>
        <taxon>Oscillospiraceae</taxon>
        <taxon>Ruminococcus</taxon>
    </lineage>
</organism>
<dbReference type="HOGENOM" id="CLU_021203_1_1_9"/>
<dbReference type="InterPro" id="IPR014225">
    <property type="entry name" value="Spore_II_D_firmicutes"/>
</dbReference>
<comment type="caution">
    <text evidence="2">The sequence shown here is derived from an EMBL/GenBank/DDBJ whole genome shotgun (WGS) entry which is preliminary data.</text>
</comment>
<name>U2JMN9_9FIRM</name>